<dbReference type="OMA" id="DCILQFF"/>
<gene>
    <name evidence="2" type="ORF">PICST_30016</name>
</gene>
<dbReference type="Proteomes" id="UP000002258">
    <property type="component" value="Chromosome 2"/>
</dbReference>
<name>A3LPN6_PICST</name>
<dbReference type="PROSITE" id="PS50181">
    <property type="entry name" value="FBOX"/>
    <property type="match status" value="1"/>
</dbReference>
<dbReference type="InterPro" id="IPR036047">
    <property type="entry name" value="F-box-like_dom_sf"/>
</dbReference>
<dbReference type="InParanoid" id="A3LPN6"/>
<dbReference type="HOGENOM" id="CLU_451349_0_0_1"/>
<evidence type="ECO:0000313" key="2">
    <source>
        <dbReference type="EMBL" id="ABN65073.2"/>
    </source>
</evidence>
<sequence length="605" mass="70001">MFSTLSASQAQEAQHNTDFLQSLPYELLNIVINSLDQQELVALSYVNRYLNRLCNIRIYRKIILCDDHPKVASTDSRFDEYYSCLPISHMAPFANNLTASNFSLVHKLIIHSQSNFIVNDYSKLYVRFFKLWDLIPSHNITFINFDIGNLRHYQSINQFVFNNSTEYLEDDCVSKPVNLKINNLKNWTIFNFDELFQLPYNRNLQELDIFIENESLFNTTKDTPPAAIPAPLMNNLATLQGLYLNSPISTAMFLNYFNSTGITQSDIPLMRNMSKLSITSSHTHWYESRLTFESLSLLVDINQLDQLELKLNCLHHDCDCILQFFNDLQNAAHGSILRKLSIINYKSNNLRQNLYQFNCLLSCPDFLSKFESLESLYLNINDFIRLDSTSNHAINFSIQKLINTVSHLPNLQNLVIPDFFNNWLVNLPDFFHKMDGRNHDSVRRSYFDTLLNQCECSSCCQTRFLFNSLSSYDSNNNYKHEFKSFSINASTQGSSNLSGSKIGTNKSNINFLNYLISKLKQQFKYLNQNLFSINSIINSNDKPFLNNDDLVDYNRLFLHNCLYRLVDIIKRENPKLTAVNLGGVLVEFDGANQIRAPYHRSLTAA</sequence>
<reference evidence="2 3" key="1">
    <citation type="journal article" date="2007" name="Nat. Biotechnol.">
        <title>Genome sequence of the lignocellulose-bioconverting and xylose-fermenting yeast Pichia stipitis.</title>
        <authorList>
            <person name="Jeffries T.W."/>
            <person name="Grigoriev I.V."/>
            <person name="Grimwood J."/>
            <person name="Laplaza J.M."/>
            <person name="Aerts A."/>
            <person name="Salamov A."/>
            <person name="Schmutz J."/>
            <person name="Lindquist E."/>
            <person name="Dehal P."/>
            <person name="Shapiro H."/>
            <person name="Jin Y.S."/>
            <person name="Passoth V."/>
            <person name="Richardson P.M."/>
        </authorList>
    </citation>
    <scope>NUCLEOTIDE SEQUENCE [LARGE SCALE GENOMIC DNA]</scope>
    <source>
        <strain evidence="3">ATCC 58785 / CBS 6054 / NBRC 10063 / NRRL Y-11545</strain>
    </source>
</reference>
<evidence type="ECO:0000259" key="1">
    <source>
        <dbReference type="PROSITE" id="PS50181"/>
    </source>
</evidence>
<dbReference type="eggNOG" id="ENOG502SREB">
    <property type="taxonomic scope" value="Eukaryota"/>
</dbReference>
<dbReference type="Pfam" id="PF00646">
    <property type="entry name" value="F-box"/>
    <property type="match status" value="1"/>
</dbReference>
<accession>A3LPN6</accession>
<dbReference type="EMBL" id="CP000496">
    <property type="protein sequence ID" value="ABN65073.2"/>
    <property type="molecule type" value="Genomic_DNA"/>
</dbReference>
<dbReference type="GeneID" id="4837513"/>
<dbReference type="InterPro" id="IPR001810">
    <property type="entry name" value="F-box_dom"/>
</dbReference>
<dbReference type="KEGG" id="pic:PICST_30016"/>
<feature type="domain" description="F-box" evidence="1">
    <location>
        <begin position="17"/>
        <end position="62"/>
    </location>
</feature>
<protein>
    <recommendedName>
        <fullName evidence="1">F-box domain-containing protein</fullName>
    </recommendedName>
</protein>
<proteinExistence type="predicted"/>
<dbReference type="RefSeq" id="XP_001383102.2">
    <property type="nucleotide sequence ID" value="XM_001383065.1"/>
</dbReference>
<dbReference type="OrthoDB" id="2564148at2759"/>
<keyword evidence="3" id="KW-1185">Reference proteome</keyword>
<dbReference type="Gene3D" id="1.20.1280.50">
    <property type="match status" value="1"/>
</dbReference>
<dbReference type="SUPFAM" id="SSF81383">
    <property type="entry name" value="F-box domain"/>
    <property type="match status" value="1"/>
</dbReference>
<dbReference type="AlphaFoldDB" id="A3LPN6"/>
<evidence type="ECO:0000313" key="3">
    <source>
        <dbReference type="Proteomes" id="UP000002258"/>
    </source>
</evidence>
<organism evidence="2 3">
    <name type="scientific">Scheffersomyces stipitis (strain ATCC 58785 / CBS 6054 / NBRC 10063 / NRRL Y-11545)</name>
    <name type="common">Yeast</name>
    <name type="synonym">Pichia stipitis</name>
    <dbReference type="NCBI Taxonomy" id="322104"/>
    <lineage>
        <taxon>Eukaryota</taxon>
        <taxon>Fungi</taxon>
        <taxon>Dikarya</taxon>
        <taxon>Ascomycota</taxon>
        <taxon>Saccharomycotina</taxon>
        <taxon>Pichiomycetes</taxon>
        <taxon>Debaryomycetaceae</taxon>
        <taxon>Scheffersomyces</taxon>
    </lineage>
</organism>